<feature type="domain" description="Plastocyanin-like" evidence="4">
    <location>
        <begin position="436"/>
        <end position="583"/>
    </location>
</feature>
<feature type="domain" description="Plastocyanin-like" evidence="5">
    <location>
        <begin position="150"/>
        <end position="224"/>
    </location>
</feature>
<dbReference type="Pfam" id="PF07732">
    <property type="entry name" value="Cu-oxidase_3"/>
    <property type="match status" value="1"/>
</dbReference>
<dbReference type="PANTHER" id="PTHR48267">
    <property type="entry name" value="CUPREDOXIN SUPERFAMILY PROTEIN"/>
    <property type="match status" value="1"/>
</dbReference>
<dbReference type="CDD" id="cd13868">
    <property type="entry name" value="CuRO_2_CotA_like"/>
    <property type="match status" value="1"/>
</dbReference>
<dbReference type="Pfam" id="PF00394">
    <property type="entry name" value="Cu-oxidase"/>
    <property type="match status" value="1"/>
</dbReference>
<evidence type="ECO:0000259" key="4">
    <source>
        <dbReference type="Pfam" id="PF07731"/>
    </source>
</evidence>
<dbReference type="InterPro" id="IPR045087">
    <property type="entry name" value="Cu-oxidase_fam"/>
</dbReference>
<dbReference type="CDD" id="cd13844">
    <property type="entry name" value="CuRO_1_BOD_CotA_like"/>
    <property type="match status" value="1"/>
</dbReference>
<gene>
    <name evidence="6" type="ORF">R1flu_028300</name>
</gene>
<evidence type="ECO:0000259" key="5">
    <source>
        <dbReference type="Pfam" id="PF07732"/>
    </source>
</evidence>
<dbReference type="EMBL" id="JBHFFA010000008">
    <property type="protein sequence ID" value="KAL2609727.1"/>
    <property type="molecule type" value="Genomic_DNA"/>
</dbReference>
<name>A0ABD1XL92_9MARC</name>
<dbReference type="InterPro" id="IPR008972">
    <property type="entry name" value="Cupredoxin"/>
</dbReference>
<reference evidence="6 7" key="1">
    <citation type="submission" date="2024-09" db="EMBL/GenBank/DDBJ databases">
        <title>Chromosome-scale assembly of Riccia fluitans.</title>
        <authorList>
            <person name="Paukszto L."/>
            <person name="Sawicki J."/>
            <person name="Karawczyk K."/>
            <person name="Piernik-Szablinska J."/>
            <person name="Szczecinska M."/>
            <person name="Mazdziarz M."/>
        </authorList>
    </citation>
    <scope>NUCLEOTIDE SEQUENCE [LARGE SCALE GENOMIC DNA]</scope>
    <source>
        <strain evidence="6">Rf_01</strain>
        <tissue evidence="6">Aerial parts of the thallus</tissue>
    </source>
</reference>
<evidence type="ECO:0008006" key="8">
    <source>
        <dbReference type="Google" id="ProtNLM"/>
    </source>
</evidence>
<feature type="domain" description="Plastocyanin-like" evidence="3">
    <location>
        <begin position="291"/>
        <end position="356"/>
    </location>
</feature>
<evidence type="ECO:0000313" key="6">
    <source>
        <dbReference type="EMBL" id="KAL2609727.1"/>
    </source>
</evidence>
<dbReference type="Proteomes" id="UP001605036">
    <property type="component" value="Unassembled WGS sequence"/>
</dbReference>
<keyword evidence="7" id="KW-1185">Reference proteome</keyword>
<keyword evidence="2" id="KW-0732">Signal</keyword>
<dbReference type="Pfam" id="PF07731">
    <property type="entry name" value="Cu-oxidase_2"/>
    <property type="match status" value="1"/>
</dbReference>
<dbReference type="Gene3D" id="2.60.40.420">
    <property type="entry name" value="Cupredoxins - blue copper proteins"/>
    <property type="match status" value="3"/>
</dbReference>
<dbReference type="PANTHER" id="PTHR48267:SF1">
    <property type="entry name" value="BILIRUBIN OXIDASE"/>
    <property type="match status" value="1"/>
</dbReference>
<evidence type="ECO:0000256" key="1">
    <source>
        <dbReference type="ARBA" id="ARBA00010609"/>
    </source>
</evidence>
<proteinExistence type="inferred from homology"/>
<evidence type="ECO:0000259" key="3">
    <source>
        <dbReference type="Pfam" id="PF00394"/>
    </source>
</evidence>
<dbReference type="CDD" id="cd13891">
    <property type="entry name" value="CuRO_3_CotA_like"/>
    <property type="match status" value="1"/>
</dbReference>
<sequence length="602" mass="67370">MASRTRDTLIAAGYVLLVQSFASTFFLESAHSDPGYGEHSRCQELKASPALTPFIDPLPFPKTIDVSNGEQVVIGAYKITQKLHSELPPTTLYAYGTSEQTASYPGPTLLATRNKPAHVRWENHIHDSETFLITDRSILWANPKKGGVPIVTHVHGAEVKSANDGQPDAWFTASGETGEKFFTQNYTYPNSQPATLLWYHDHTMGITRINVLAGLAGFYILRSPTEEPKNLPCGDYEIPLVLQDRQFWANGSINFPDIGNSPNHPNWCPEYFGDTIVVNGKVWPYLDVYPTKYRFRMLNGANARFFNLTLTEPSLKFIQIGTDGGFLPFPLNISSLTIGPGYRVDVIIDFSEIAPGTKIYLNNSAAAPFPSGSDAFLTKIPSVLEFRVVPKPSNVDIPLTYIPDSMIPTPRADYNLNENVHRMLTLTEVKDGEGRPLHSLLNNSRWDDPVTETPKLGSVEVWDIINLTPDAHTMHLHLTQFLFVHEQEFNQTLYEEQDGCTLEQPFDHPQSCFTAAPEPAGDDQVGWKDTIIAYPSKVTRLWTKWTTREGGPFSFDATSGPGYVWHCHIVDHEDNDMMRPLIVVYEGMTMKSSMTKKVNDQA</sequence>
<comment type="similarity">
    <text evidence="1">Belongs to the multicopper oxidase family.</text>
</comment>
<dbReference type="AlphaFoldDB" id="A0ABD1XL92"/>
<evidence type="ECO:0000313" key="7">
    <source>
        <dbReference type="Proteomes" id="UP001605036"/>
    </source>
</evidence>
<dbReference type="InterPro" id="IPR011707">
    <property type="entry name" value="Cu-oxidase-like_N"/>
</dbReference>
<dbReference type="InterPro" id="IPR001117">
    <property type="entry name" value="Cu-oxidase_2nd"/>
</dbReference>
<accession>A0ABD1XL92</accession>
<dbReference type="InterPro" id="IPR011706">
    <property type="entry name" value="Cu-oxidase_C"/>
</dbReference>
<feature type="signal peptide" evidence="2">
    <location>
        <begin position="1"/>
        <end position="32"/>
    </location>
</feature>
<evidence type="ECO:0000256" key="2">
    <source>
        <dbReference type="SAM" id="SignalP"/>
    </source>
</evidence>
<dbReference type="SUPFAM" id="SSF49503">
    <property type="entry name" value="Cupredoxins"/>
    <property type="match status" value="3"/>
</dbReference>
<comment type="caution">
    <text evidence="6">The sequence shown here is derived from an EMBL/GenBank/DDBJ whole genome shotgun (WGS) entry which is preliminary data.</text>
</comment>
<feature type="chain" id="PRO_5044867755" description="Multicopper oxidase" evidence="2">
    <location>
        <begin position="33"/>
        <end position="602"/>
    </location>
</feature>
<organism evidence="6 7">
    <name type="scientific">Riccia fluitans</name>
    <dbReference type="NCBI Taxonomy" id="41844"/>
    <lineage>
        <taxon>Eukaryota</taxon>
        <taxon>Viridiplantae</taxon>
        <taxon>Streptophyta</taxon>
        <taxon>Embryophyta</taxon>
        <taxon>Marchantiophyta</taxon>
        <taxon>Marchantiopsida</taxon>
        <taxon>Marchantiidae</taxon>
        <taxon>Marchantiales</taxon>
        <taxon>Ricciaceae</taxon>
        <taxon>Riccia</taxon>
    </lineage>
</organism>
<protein>
    <recommendedName>
        <fullName evidence="8">Multicopper oxidase</fullName>
    </recommendedName>
</protein>